<sequence length="73" mass="7800">MPLLLVDLVAQDPPFGTASHPVLRRQCGAQPGANACPREFGKALVEGAKIVDALFVFGGDEAADDRLFINHRV</sequence>
<name>A0A084Y719_9PROT</name>
<evidence type="ECO:0000313" key="1">
    <source>
        <dbReference type="EMBL" id="KFB70513.1"/>
    </source>
</evidence>
<dbReference type="Proteomes" id="UP000020077">
    <property type="component" value="Unassembled WGS sequence"/>
</dbReference>
<dbReference type="AlphaFoldDB" id="A0A084Y719"/>
<dbReference type="EMBL" id="JDVG02000691">
    <property type="protein sequence ID" value="KFB70513.1"/>
    <property type="molecule type" value="Genomic_DNA"/>
</dbReference>
<proteinExistence type="predicted"/>
<reference evidence="1 2" key="1">
    <citation type="submission" date="2014-02" db="EMBL/GenBank/DDBJ databases">
        <title>Expanding our view of genomic diversity in Candidatus Accumulibacter clades.</title>
        <authorList>
            <person name="Skennerton C.T."/>
            <person name="Barr J.J."/>
            <person name="Slater F.R."/>
            <person name="Bond P.L."/>
            <person name="Tyson G.W."/>
        </authorList>
    </citation>
    <scope>NUCLEOTIDE SEQUENCE [LARGE SCALE GENOMIC DNA]</scope>
    <source>
        <strain evidence="2">BA-91</strain>
    </source>
</reference>
<comment type="caution">
    <text evidence="1">The sequence shown here is derived from an EMBL/GenBank/DDBJ whole genome shotgun (WGS) entry which is preliminary data.</text>
</comment>
<protein>
    <submittedName>
        <fullName evidence="1">Uncharacterized protein</fullName>
    </submittedName>
</protein>
<organism evidence="1 2">
    <name type="scientific">Candidatus Accumulibacter phosphatis</name>
    <dbReference type="NCBI Taxonomy" id="327160"/>
    <lineage>
        <taxon>Bacteria</taxon>
        <taxon>Pseudomonadati</taxon>
        <taxon>Pseudomonadota</taxon>
        <taxon>Betaproteobacteria</taxon>
        <taxon>Candidatus Accumulibacter</taxon>
    </lineage>
</organism>
<evidence type="ECO:0000313" key="2">
    <source>
        <dbReference type="Proteomes" id="UP000020077"/>
    </source>
</evidence>
<accession>A0A084Y719</accession>
<gene>
    <name evidence="1" type="ORF">AW09_004386</name>
</gene>